<organism evidence="3 4">
    <name type="scientific">Pseudochryseolinea flava</name>
    <dbReference type="NCBI Taxonomy" id="2059302"/>
    <lineage>
        <taxon>Bacteria</taxon>
        <taxon>Pseudomonadati</taxon>
        <taxon>Bacteroidota</taxon>
        <taxon>Cytophagia</taxon>
        <taxon>Cytophagales</taxon>
        <taxon>Fulvivirgaceae</taxon>
        <taxon>Pseudochryseolinea</taxon>
    </lineage>
</organism>
<comment type="caution">
    <text evidence="3">The sequence shown here is derived from an EMBL/GenBank/DDBJ whole genome shotgun (WGS) entry which is preliminary data.</text>
</comment>
<dbReference type="OrthoDB" id="9814399at2"/>
<gene>
    <name evidence="3" type="ORF">DQQ10_25595</name>
</gene>
<dbReference type="PANTHER" id="PTHR36919:SF3">
    <property type="entry name" value="BLL5882 PROTEIN"/>
    <property type="match status" value="1"/>
</dbReference>
<feature type="chain" id="PRO_5016908203" evidence="1">
    <location>
        <begin position="19"/>
        <end position="142"/>
    </location>
</feature>
<dbReference type="Gene3D" id="2.40.128.520">
    <property type="match status" value="1"/>
</dbReference>
<feature type="signal peptide" evidence="1">
    <location>
        <begin position="1"/>
        <end position="18"/>
    </location>
</feature>
<evidence type="ECO:0000259" key="2">
    <source>
        <dbReference type="Pfam" id="PF09917"/>
    </source>
</evidence>
<keyword evidence="1" id="KW-0732">Signal</keyword>
<protein>
    <submittedName>
        <fullName evidence="3">DUF2147 domain-containing protein</fullName>
    </submittedName>
</protein>
<proteinExistence type="predicted"/>
<reference evidence="3 4" key="1">
    <citation type="submission" date="2018-06" db="EMBL/GenBank/DDBJ databases">
        <title>Chryseolinea flavus sp. nov., a member of the phylum Bacteroidetes isolated from soil.</title>
        <authorList>
            <person name="Li Y."/>
            <person name="Wang J."/>
        </authorList>
    </citation>
    <scope>NUCLEOTIDE SEQUENCE [LARGE SCALE GENOMIC DNA]</scope>
    <source>
        <strain evidence="3 4">SDU1-6</strain>
    </source>
</reference>
<dbReference type="Pfam" id="PF09917">
    <property type="entry name" value="DUF2147"/>
    <property type="match status" value="1"/>
</dbReference>
<evidence type="ECO:0000256" key="1">
    <source>
        <dbReference type="SAM" id="SignalP"/>
    </source>
</evidence>
<accession>A0A364XVI5</accession>
<dbReference type="EMBL" id="QMFY01000022">
    <property type="protein sequence ID" value="RAV98110.1"/>
    <property type="molecule type" value="Genomic_DNA"/>
</dbReference>
<evidence type="ECO:0000313" key="4">
    <source>
        <dbReference type="Proteomes" id="UP000251889"/>
    </source>
</evidence>
<name>A0A364XVI5_9BACT</name>
<sequence>MKVLITLTLILVGFSGLAQNSVVGKWVTIDDNTGEQRSIVELFDRGGKVYGKIIKIFPQPGKDPDPVCLQCPEDDNRYKKKIVGMEILQGMTKDGDAYAGGNILDPESGKIYRCKIWLENSNLMVRGYWGPFYRTQEWKRAN</sequence>
<dbReference type="Proteomes" id="UP000251889">
    <property type="component" value="Unassembled WGS sequence"/>
</dbReference>
<dbReference type="RefSeq" id="WP_112749793.1">
    <property type="nucleotide sequence ID" value="NZ_QMFY01000022.1"/>
</dbReference>
<feature type="domain" description="DUF2147" evidence="2">
    <location>
        <begin position="24"/>
        <end position="140"/>
    </location>
</feature>
<dbReference type="AlphaFoldDB" id="A0A364XVI5"/>
<evidence type="ECO:0000313" key="3">
    <source>
        <dbReference type="EMBL" id="RAV98110.1"/>
    </source>
</evidence>
<dbReference type="InterPro" id="IPR019223">
    <property type="entry name" value="DUF2147"/>
</dbReference>
<keyword evidence="4" id="KW-1185">Reference proteome</keyword>
<dbReference type="PANTHER" id="PTHR36919">
    <property type="entry name" value="BLR1215 PROTEIN"/>
    <property type="match status" value="1"/>
</dbReference>